<feature type="domain" description="N-acetyltransferase" evidence="1">
    <location>
        <begin position="65"/>
        <end position="153"/>
    </location>
</feature>
<evidence type="ECO:0000313" key="3">
    <source>
        <dbReference type="Proteomes" id="UP000298588"/>
    </source>
</evidence>
<accession>A0A4D7QLQ9</accession>
<evidence type="ECO:0000259" key="1">
    <source>
        <dbReference type="Pfam" id="PF00583"/>
    </source>
</evidence>
<dbReference type="SUPFAM" id="SSF55729">
    <property type="entry name" value="Acyl-CoA N-acyltransferases (Nat)"/>
    <property type="match status" value="1"/>
</dbReference>
<dbReference type="OrthoDB" id="7843527at2"/>
<dbReference type="AlphaFoldDB" id="A0A4D7QLQ9"/>
<dbReference type="Pfam" id="PF00583">
    <property type="entry name" value="Acetyltransf_1"/>
    <property type="match status" value="1"/>
</dbReference>
<dbReference type="Gene3D" id="3.40.630.30">
    <property type="match status" value="1"/>
</dbReference>
<name>A0A4D7QLQ9_9HYPH</name>
<dbReference type="GO" id="GO:0016747">
    <property type="term" value="F:acyltransferase activity, transferring groups other than amino-acyl groups"/>
    <property type="evidence" value="ECO:0007669"/>
    <property type="project" value="InterPro"/>
</dbReference>
<proteinExistence type="predicted"/>
<dbReference type="EMBL" id="CP039865">
    <property type="protein sequence ID" value="QCK86057.1"/>
    <property type="molecule type" value="Genomic_DNA"/>
</dbReference>
<gene>
    <name evidence="2" type="ORF">E8L99_09980</name>
</gene>
<sequence length="217" mass="24006">MRHVRRQGRTARTDAMMDDFTTPGVIRKLLPWETAAFRNHLLRLDPQARHCRFAAGVSDQTIITYAEKALGPDALVHGFFVEGALRGAAELRLLPETGSGEVAVTVEDDWRLTGIGTALFRRLLLTARNRGVENLVMSCLPANRAMQRLAARFEGKISYASGDVFADVTTPPASPLSLWREAWTDGSSLAAALFDTQVRLLRKQARLSRQFVAGTRT</sequence>
<protein>
    <submittedName>
        <fullName evidence="2">GNAT family N-acetyltransferase</fullName>
    </submittedName>
</protein>
<dbReference type="KEGG" id="paqt:E8L99_09980"/>
<dbReference type="InterPro" id="IPR016181">
    <property type="entry name" value="Acyl_CoA_acyltransferase"/>
</dbReference>
<evidence type="ECO:0000313" key="2">
    <source>
        <dbReference type="EMBL" id="QCK86057.1"/>
    </source>
</evidence>
<organism evidence="2 3">
    <name type="scientific">Phreatobacter aquaticus</name>
    <dbReference type="NCBI Taxonomy" id="2570229"/>
    <lineage>
        <taxon>Bacteria</taxon>
        <taxon>Pseudomonadati</taxon>
        <taxon>Pseudomonadota</taxon>
        <taxon>Alphaproteobacteria</taxon>
        <taxon>Hyphomicrobiales</taxon>
        <taxon>Phreatobacteraceae</taxon>
        <taxon>Phreatobacter</taxon>
    </lineage>
</organism>
<dbReference type="Proteomes" id="UP000298588">
    <property type="component" value="Chromosome"/>
</dbReference>
<keyword evidence="2" id="KW-0808">Transferase</keyword>
<keyword evidence="3" id="KW-1185">Reference proteome</keyword>
<dbReference type="InterPro" id="IPR000182">
    <property type="entry name" value="GNAT_dom"/>
</dbReference>
<reference evidence="2 3" key="1">
    <citation type="submission" date="2019-04" db="EMBL/GenBank/DDBJ databases">
        <title>Phreatobacter aquaticus sp. nov.</title>
        <authorList>
            <person name="Choi A."/>
            <person name="Baek K."/>
        </authorList>
    </citation>
    <scope>NUCLEOTIDE SEQUENCE [LARGE SCALE GENOMIC DNA]</scope>
    <source>
        <strain evidence="2 3">NMCR1094</strain>
    </source>
</reference>